<organism evidence="2 3">
    <name type="scientific">Roseicella aerolata</name>
    <dbReference type="NCBI Taxonomy" id="2883479"/>
    <lineage>
        <taxon>Bacteria</taxon>
        <taxon>Pseudomonadati</taxon>
        <taxon>Pseudomonadota</taxon>
        <taxon>Alphaproteobacteria</taxon>
        <taxon>Acetobacterales</taxon>
        <taxon>Roseomonadaceae</taxon>
        <taxon>Roseicella</taxon>
    </lineage>
</organism>
<dbReference type="RefSeq" id="WP_226614097.1">
    <property type="nucleotide sequence ID" value="NZ_JAJAQI010000079.1"/>
</dbReference>
<dbReference type="EMBL" id="JAJAQI010000079">
    <property type="protein sequence ID" value="MCB4825296.1"/>
    <property type="molecule type" value="Genomic_DNA"/>
</dbReference>
<keyword evidence="3" id="KW-1185">Reference proteome</keyword>
<gene>
    <name evidence="2" type="ORF">LHA35_26620</name>
</gene>
<reference evidence="2" key="1">
    <citation type="submission" date="2021-10" db="EMBL/GenBank/DDBJ databases">
        <title>Roseicella aerolatum sp. nov., isolated from aerosols of e-waste dismantling site.</title>
        <authorList>
            <person name="Qin T."/>
        </authorList>
    </citation>
    <scope>NUCLEOTIDE SEQUENCE</scope>
    <source>
        <strain evidence="2">GB24</strain>
    </source>
</reference>
<accession>A0A9X1LAR6</accession>
<dbReference type="AlphaFoldDB" id="A0A9X1LAR6"/>
<feature type="chain" id="PRO_5040993693" description="Curlin associated repeat-containing protein" evidence="1">
    <location>
        <begin position="22"/>
        <end position="106"/>
    </location>
</feature>
<keyword evidence="1" id="KW-0732">Signal</keyword>
<evidence type="ECO:0008006" key="4">
    <source>
        <dbReference type="Google" id="ProtNLM"/>
    </source>
</evidence>
<dbReference type="Proteomes" id="UP001139311">
    <property type="component" value="Unassembled WGS sequence"/>
</dbReference>
<protein>
    <recommendedName>
        <fullName evidence="4">Curlin associated repeat-containing protein</fullName>
    </recommendedName>
</protein>
<evidence type="ECO:0000313" key="3">
    <source>
        <dbReference type="Proteomes" id="UP001139311"/>
    </source>
</evidence>
<proteinExistence type="predicted"/>
<feature type="signal peptide" evidence="1">
    <location>
        <begin position="1"/>
        <end position="21"/>
    </location>
</feature>
<sequence>MIRTLALASALALGTLGAAQAQSAPQLVGGGNDAVVVYGAPSHNIAGGGRVLLSGGGDNRSFRYEALQAQPGRAATIQGGGADRQIVYAPAGSTQTVQTTARGIRG</sequence>
<comment type="caution">
    <text evidence="2">The sequence shown here is derived from an EMBL/GenBank/DDBJ whole genome shotgun (WGS) entry which is preliminary data.</text>
</comment>
<evidence type="ECO:0000313" key="2">
    <source>
        <dbReference type="EMBL" id="MCB4825296.1"/>
    </source>
</evidence>
<name>A0A9X1LAR6_9PROT</name>
<evidence type="ECO:0000256" key="1">
    <source>
        <dbReference type="SAM" id="SignalP"/>
    </source>
</evidence>